<evidence type="ECO:0000313" key="1">
    <source>
        <dbReference type="EMBL" id="KKK94875.1"/>
    </source>
</evidence>
<dbReference type="EMBL" id="LAZR01047157">
    <property type="protein sequence ID" value="KKK94875.1"/>
    <property type="molecule type" value="Genomic_DNA"/>
</dbReference>
<protein>
    <submittedName>
        <fullName evidence="1">Uncharacterized protein</fullName>
    </submittedName>
</protein>
<reference evidence="1" key="1">
    <citation type="journal article" date="2015" name="Nature">
        <title>Complex archaea that bridge the gap between prokaryotes and eukaryotes.</title>
        <authorList>
            <person name="Spang A."/>
            <person name="Saw J.H."/>
            <person name="Jorgensen S.L."/>
            <person name="Zaremba-Niedzwiedzka K."/>
            <person name="Martijn J."/>
            <person name="Lind A.E."/>
            <person name="van Eijk R."/>
            <person name="Schleper C."/>
            <person name="Guy L."/>
            <person name="Ettema T.J."/>
        </authorList>
    </citation>
    <scope>NUCLEOTIDE SEQUENCE</scope>
</reference>
<name>A0A0F9A9P4_9ZZZZ</name>
<dbReference type="AlphaFoldDB" id="A0A0F9A9P4"/>
<comment type="caution">
    <text evidence="1">The sequence shown here is derived from an EMBL/GenBank/DDBJ whole genome shotgun (WGS) entry which is preliminary data.</text>
</comment>
<proteinExistence type="predicted"/>
<sequence>MMPVTPGDTVKDAYTEVAGEV</sequence>
<gene>
    <name evidence="1" type="ORF">LCGC14_2678470</name>
</gene>
<organism evidence="1">
    <name type="scientific">marine sediment metagenome</name>
    <dbReference type="NCBI Taxonomy" id="412755"/>
    <lineage>
        <taxon>unclassified sequences</taxon>
        <taxon>metagenomes</taxon>
        <taxon>ecological metagenomes</taxon>
    </lineage>
</organism>
<feature type="non-terminal residue" evidence="1">
    <location>
        <position position="21"/>
    </location>
</feature>
<accession>A0A0F9A9P4</accession>